<keyword evidence="10" id="KW-0677">Repeat</keyword>
<protein>
    <recommendedName>
        <fullName evidence="10">5-methyltetrahydropteroyltriglutamate--homocysteine methyltransferase</fullName>
        <ecNumber evidence="10">2.1.1.14</ecNumber>
    </recommendedName>
    <alternativeName>
        <fullName evidence="10">Cobalamin-independent methionine synthase</fullName>
    </alternativeName>
    <alternativeName>
        <fullName evidence="10">Methionine synthase, vitamin-B12 independent isozyme</fullName>
    </alternativeName>
</protein>
<comment type="pathway">
    <text evidence="2 10">Amino-acid biosynthesis; L-methionine biosynthesis via de novo pathway; L-methionine from L-homocysteine (MetE route): step 1/1.</text>
</comment>
<feature type="binding site" evidence="10">
    <location>
        <position position="670"/>
    </location>
    <ligand>
        <name>Zn(2+)</name>
        <dbReference type="ChEBI" id="CHEBI:29105"/>
        <note>catalytic</note>
    </ligand>
</feature>
<feature type="binding site" evidence="10">
    <location>
        <position position="489"/>
    </location>
    <ligand>
        <name>L-homocysteine</name>
        <dbReference type="ChEBI" id="CHEBI:58199"/>
    </ligand>
</feature>
<evidence type="ECO:0000256" key="1">
    <source>
        <dbReference type="ARBA" id="ARBA00002777"/>
    </source>
</evidence>
<evidence type="ECO:0000313" key="15">
    <source>
        <dbReference type="Proteomes" id="UP001597282"/>
    </source>
</evidence>
<dbReference type="InterPro" id="IPR006276">
    <property type="entry name" value="Cobalamin-indep_Met_synthase"/>
</dbReference>
<comment type="function">
    <text evidence="1 10">Catalyzes the transfer of a methyl group from 5-methyltetrahydrofolate to homocysteine resulting in methionine formation.</text>
</comment>
<sequence length="765" mass="87542">MESSNLGFPRIGAQREWKKALENHWAGKLEENDLIAEMKQLRLESWRQQQEAGLSRIPVGDFTCYDHMLDMAVMFGLVPRRFGHGEGPVPLHTYFAMARGDGENAACEMTKWFNTNYHYIVPEWEKDTEPVLLENRPLEAYREAKKCLGIEGKPVLIGPYTFTKLSKGFPSEKLPTILEQLTPLYAQILIELECEGVQWVQLDEPALVLPHSQEEHEMVAAVYEKLNQAAPGIRIMLQTYFGSLEHYKRTLSFPVAGIGLDFQAGREENLKSLSQHGFPEEKVLGIGILDGRNIWRADLLQELEFLQDEWTQQAACSGWWIQPSCSLLHIPLSVKQETELPSVLKHSLSFAEEKLEEIVLLTHALVEGAEKFSEKLAASHSALEELAHSPWRTRKDVQEATDRITDQDTRRLAPYSERKTIQAQRLTLPLFPTTTIGSLPQSDEVRRNRRAWKQGKQSDESYREFIQQEIRKWIHVQEEIGLDVLVHGEFERTDMVEYFGEKLEGFVVTRQGWVQSYGSRCVKPPILFGDVVYRKPMTLKEVVYAQSLTSKPVKGMLTGPITILNWSFVREDLPRPQVARQIALALREEVKQLEESGISVIQMDEPALREGLPLKAKERDAYLEWAVAAFRLATAGAHPATQVHTHMCYSEFHDILDAIQELDADVISIETSRSHGDLIQAFEEVHYEREIGPGVYDIHSPRIPNREEMTRLMHRALRVLNPSQLWVNPDCGLKTRTREEAVSSLRNLVEAARQLRKEHAEIAQK</sequence>
<keyword evidence="8 10" id="KW-0862">Zinc</keyword>
<dbReference type="Proteomes" id="UP001597282">
    <property type="component" value="Unassembled WGS sequence"/>
</dbReference>
<evidence type="ECO:0000313" key="14">
    <source>
        <dbReference type="EMBL" id="MFD1426155.1"/>
    </source>
</evidence>
<evidence type="ECO:0000256" key="11">
    <source>
        <dbReference type="SAM" id="Coils"/>
    </source>
</evidence>
<reference evidence="15" key="1">
    <citation type="journal article" date="2019" name="Int. J. Syst. Evol. Microbiol.">
        <title>The Global Catalogue of Microorganisms (GCM) 10K type strain sequencing project: providing services to taxonomists for standard genome sequencing and annotation.</title>
        <authorList>
            <consortium name="The Broad Institute Genomics Platform"/>
            <consortium name="The Broad Institute Genome Sequencing Center for Infectious Disease"/>
            <person name="Wu L."/>
            <person name="Ma J."/>
        </authorList>
    </citation>
    <scope>NUCLEOTIDE SEQUENCE [LARGE SCALE GENOMIC DNA]</scope>
    <source>
        <strain evidence="15">S1</strain>
    </source>
</reference>
<dbReference type="RefSeq" id="WP_380163330.1">
    <property type="nucleotide sequence ID" value="NZ_JBHTNU010000003.1"/>
</dbReference>
<dbReference type="PANTHER" id="PTHR30519">
    <property type="entry name" value="5-METHYLTETRAHYDROPTEROYLTRIGLUTAMATE--HOMOCYSTEINE METHYLTRANSFERASE"/>
    <property type="match status" value="1"/>
</dbReference>
<dbReference type="CDD" id="cd03312">
    <property type="entry name" value="CIMS_N_terminal_like"/>
    <property type="match status" value="1"/>
</dbReference>
<evidence type="ECO:0000256" key="4">
    <source>
        <dbReference type="ARBA" id="ARBA00022603"/>
    </source>
</evidence>
<dbReference type="GO" id="GO:0032259">
    <property type="term" value="P:methylation"/>
    <property type="evidence" value="ECO:0007669"/>
    <property type="project" value="UniProtKB-KW"/>
</dbReference>
<feature type="binding site" evidence="10">
    <location>
        <begin position="520"/>
        <end position="521"/>
    </location>
    <ligand>
        <name>5-methyltetrahydropteroyltri-L-glutamate</name>
        <dbReference type="ChEBI" id="CHEBI:58207"/>
    </ligand>
</feature>
<feature type="domain" description="Cobalamin-independent methionine synthase MetE N-terminal" evidence="13">
    <location>
        <begin position="3"/>
        <end position="308"/>
    </location>
</feature>
<comment type="cofactor">
    <cofactor evidence="10">
        <name>Zn(2+)</name>
        <dbReference type="ChEBI" id="CHEBI:29105"/>
    </cofactor>
    <text evidence="10">Binds 1 zinc ion per subunit.</text>
</comment>
<proteinExistence type="inferred from homology"/>
<feature type="domain" description="Cobalamin-independent methionine synthase MetE C-terminal/archaeal" evidence="12">
    <location>
        <begin position="431"/>
        <end position="753"/>
    </location>
</feature>
<name>A0ABW4C9B3_9BACL</name>
<dbReference type="EMBL" id="JBHTNU010000003">
    <property type="protein sequence ID" value="MFD1426155.1"/>
    <property type="molecule type" value="Genomic_DNA"/>
</dbReference>
<feature type="coiled-coil region" evidence="11">
    <location>
        <begin position="738"/>
        <end position="765"/>
    </location>
</feature>
<feature type="active site" description="Proton donor" evidence="10">
    <location>
        <position position="699"/>
    </location>
</feature>
<dbReference type="GO" id="GO:0003871">
    <property type="term" value="F:5-methyltetrahydropteroyltriglutamate-homocysteine S-methyltransferase activity"/>
    <property type="evidence" value="ECO:0007669"/>
    <property type="project" value="UniProtKB-EC"/>
</dbReference>
<dbReference type="Pfam" id="PF01717">
    <property type="entry name" value="Meth_synt_2"/>
    <property type="match status" value="1"/>
</dbReference>
<keyword evidence="11" id="KW-0175">Coiled coil</keyword>
<evidence type="ECO:0000256" key="9">
    <source>
        <dbReference type="ARBA" id="ARBA00023167"/>
    </source>
</evidence>
<keyword evidence="6 10" id="KW-0808">Transferase</keyword>
<feature type="binding site" evidence="10">
    <location>
        <position position="604"/>
    </location>
    <ligand>
        <name>L-homocysteine</name>
        <dbReference type="ChEBI" id="CHEBI:58199"/>
    </ligand>
</feature>
<comment type="similarity">
    <text evidence="3 10">Belongs to the vitamin-B12 independent methionine synthase family.</text>
</comment>
<dbReference type="InterPro" id="IPR038071">
    <property type="entry name" value="UROD/MetE-like_sf"/>
</dbReference>
<dbReference type="SUPFAM" id="SSF51726">
    <property type="entry name" value="UROD/MetE-like"/>
    <property type="match status" value="2"/>
</dbReference>
<dbReference type="NCBIfam" id="TIGR01371">
    <property type="entry name" value="met_syn_B12ind"/>
    <property type="match status" value="1"/>
</dbReference>
<dbReference type="NCBIfam" id="NF003556">
    <property type="entry name" value="PRK05222.1"/>
    <property type="match status" value="1"/>
</dbReference>
<feature type="binding site" evidence="10">
    <location>
        <position position="648"/>
    </location>
    <ligand>
        <name>Zn(2+)</name>
        <dbReference type="ChEBI" id="CHEBI:29105"/>
        <note>catalytic</note>
    </ligand>
</feature>
<keyword evidence="15" id="KW-1185">Reference proteome</keyword>
<keyword evidence="5 10" id="KW-0028">Amino-acid biosynthesis</keyword>
<evidence type="ECO:0000256" key="10">
    <source>
        <dbReference type="HAMAP-Rule" id="MF_00172"/>
    </source>
</evidence>
<evidence type="ECO:0000256" key="8">
    <source>
        <dbReference type="ARBA" id="ARBA00022833"/>
    </source>
</evidence>
<organism evidence="14 15">
    <name type="scientific">Kroppenstedtia sanguinis</name>
    <dbReference type="NCBI Taxonomy" id="1380684"/>
    <lineage>
        <taxon>Bacteria</taxon>
        <taxon>Bacillati</taxon>
        <taxon>Bacillota</taxon>
        <taxon>Bacilli</taxon>
        <taxon>Bacillales</taxon>
        <taxon>Thermoactinomycetaceae</taxon>
        <taxon>Kroppenstedtia</taxon>
    </lineage>
</organism>
<accession>A0ABW4C9B3</accession>
<evidence type="ECO:0000256" key="2">
    <source>
        <dbReference type="ARBA" id="ARBA00004681"/>
    </source>
</evidence>
<feature type="binding site" evidence="10">
    <location>
        <position position="646"/>
    </location>
    <ligand>
        <name>Zn(2+)</name>
        <dbReference type="ChEBI" id="CHEBI:29105"/>
        <note>catalytic</note>
    </ligand>
</feature>
<dbReference type="EC" id="2.1.1.14" evidence="10"/>
<dbReference type="HAMAP" id="MF_00172">
    <property type="entry name" value="Meth_synth"/>
    <property type="match status" value="1"/>
</dbReference>
<feature type="binding site" evidence="10">
    <location>
        <position position="731"/>
    </location>
    <ligand>
        <name>Zn(2+)</name>
        <dbReference type="ChEBI" id="CHEBI:29105"/>
        <note>catalytic</note>
    </ligand>
</feature>
<feature type="binding site" evidence="10">
    <location>
        <position position="566"/>
    </location>
    <ligand>
        <name>5-methyltetrahydropteroyltri-L-glutamate</name>
        <dbReference type="ChEBI" id="CHEBI:58207"/>
    </ligand>
</feature>
<evidence type="ECO:0000256" key="7">
    <source>
        <dbReference type="ARBA" id="ARBA00022723"/>
    </source>
</evidence>
<dbReference type="Pfam" id="PF08267">
    <property type="entry name" value="Meth_synt_1"/>
    <property type="match status" value="1"/>
</dbReference>
<evidence type="ECO:0000256" key="5">
    <source>
        <dbReference type="ARBA" id="ARBA00022605"/>
    </source>
</evidence>
<feature type="binding site" evidence="10">
    <location>
        <begin position="15"/>
        <end position="18"/>
    </location>
    <ligand>
        <name>5-methyltetrahydropteroyltri-L-glutamate</name>
        <dbReference type="ChEBI" id="CHEBI:58207"/>
    </ligand>
</feature>
<dbReference type="InterPro" id="IPR013215">
    <property type="entry name" value="Cbl-indep_Met_Synth_N"/>
</dbReference>
<evidence type="ECO:0000256" key="3">
    <source>
        <dbReference type="ARBA" id="ARBA00009553"/>
    </source>
</evidence>
<dbReference type="CDD" id="cd03311">
    <property type="entry name" value="CIMS_C_terminal_like"/>
    <property type="match status" value="1"/>
</dbReference>
<dbReference type="InterPro" id="IPR002629">
    <property type="entry name" value="Met_Synth_C/arc"/>
</dbReference>
<gene>
    <name evidence="10 14" type="primary">metE</name>
    <name evidence="14" type="ORF">ACFQ4Y_04310</name>
</gene>
<keyword evidence="4 10" id="KW-0489">Methyltransferase</keyword>
<comment type="caution">
    <text evidence="14">The sequence shown here is derived from an EMBL/GenBank/DDBJ whole genome shotgun (WGS) entry which is preliminary data.</text>
</comment>
<feature type="binding site" evidence="10">
    <location>
        <position position="610"/>
    </location>
    <ligand>
        <name>5-methyltetrahydropteroyltri-L-glutamate</name>
        <dbReference type="ChEBI" id="CHEBI:58207"/>
    </ligand>
</feature>
<feature type="binding site" evidence="10">
    <location>
        <position position="489"/>
    </location>
    <ligand>
        <name>L-methionine</name>
        <dbReference type="ChEBI" id="CHEBI:57844"/>
    </ligand>
</feature>
<dbReference type="PIRSF" id="PIRSF000382">
    <property type="entry name" value="MeTrfase_B12_ind"/>
    <property type="match status" value="1"/>
</dbReference>
<evidence type="ECO:0000259" key="12">
    <source>
        <dbReference type="Pfam" id="PF01717"/>
    </source>
</evidence>
<feature type="binding site" evidence="10">
    <location>
        <position position="111"/>
    </location>
    <ligand>
        <name>5-methyltetrahydropteroyltri-L-glutamate</name>
        <dbReference type="ChEBI" id="CHEBI:58207"/>
    </ligand>
</feature>
<evidence type="ECO:0000259" key="13">
    <source>
        <dbReference type="Pfam" id="PF08267"/>
    </source>
</evidence>
<feature type="binding site" evidence="10">
    <location>
        <begin position="436"/>
        <end position="438"/>
    </location>
    <ligand>
        <name>L-methionine</name>
        <dbReference type="ChEBI" id="CHEBI:57844"/>
    </ligand>
</feature>
<comment type="catalytic activity">
    <reaction evidence="10">
        <text>5-methyltetrahydropteroyltri-L-glutamate + L-homocysteine = tetrahydropteroyltri-L-glutamate + L-methionine</text>
        <dbReference type="Rhea" id="RHEA:21196"/>
        <dbReference type="ChEBI" id="CHEBI:57844"/>
        <dbReference type="ChEBI" id="CHEBI:58140"/>
        <dbReference type="ChEBI" id="CHEBI:58199"/>
        <dbReference type="ChEBI" id="CHEBI:58207"/>
        <dbReference type="EC" id="2.1.1.14"/>
    </reaction>
</comment>
<dbReference type="Gene3D" id="3.20.20.210">
    <property type="match status" value="2"/>
</dbReference>
<feature type="binding site" evidence="10">
    <location>
        <begin position="436"/>
        <end position="438"/>
    </location>
    <ligand>
        <name>L-homocysteine</name>
        <dbReference type="ChEBI" id="CHEBI:58199"/>
    </ligand>
</feature>
<keyword evidence="9 10" id="KW-0486">Methionine biosynthesis</keyword>
<evidence type="ECO:0000256" key="6">
    <source>
        <dbReference type="ARBA" id="ARBA00022679"/>
    </source>
</evidence>
<keyword evidence="7 10" id="KW-0479">Metal-binding</keyword>
<feature type="binding site" evidence="10">
    <location>
        <position position="604"/>
    </location>
    <ligand>
        <name>L-methionine</name>
        <dbReference type="ChEBI" id="CHEBI:57844"/>
    </ligand>
</feature>